<dbReference type="EMBL" id="CP068570">
    <property type="protein sequence ID" value="QQZ51734.1"/>
    <property type="molecule type" value="Genomic_DNA"/>
</dbReference>
<dbReference type="AlphaFoldDB" id="A0A974P7A1"/>
<dbReference type="InterPro" id="IPR005625">
    <property type="entry name" value="PepSY-ass_TM"/>
</dbReference>
<gene>
    <name evidence="2" type="ORF">JKL49_12890</name>
</gene>
<organism evidence="2">
    <name type="scientific">Phenylobacterium glaciei</name>
    <dbReference type="NCBI Taxonomy" id="2803784"/>
    <lineage>
        <taxon>Bacteria</taxon>
        <taxon>Pseudomonadati</taxon>
        <taxon>Pseudomonadota</taxon>
        <taxon>Alphaproteobacteria</taxon>
        <taxon>Caulobacterales</taxon>
        <taxon>Caulobacteraceae</taxon>
        <taxon>Phenylobacterium</taxon>
    </lineage>
</organism>
<keyword evidence="1" id="KW-0812">Transmembrane</keyword>
<name>A0A974P7A1_9CAUL</name>
<feature type="transmembrane region" description="Helical" evidence="1">
    <location>
        <begin position="7"/>
        <end position="31"/>
    </location>
</feature>
<reference evidence="2" key="1">
    <citation type="submission" date="2021-01" db="EMBL/GenBank/DDBJ databases">
        <title>Genome sequence of Phenylobacterium sp. 20VBR1 isolated from a valley glaceir, Ny-Alesund, Svalbard.</title>
        <authorList>
            <person name="Thomas F.A."/>
            <person name="Krishnan K.P."/>
            <person name="Sinha R.K."/>
        </authorList>
    </citation>
    <scope>NUCLEOTIDE SEQUENCE</scope>
    <source>
        <strain evidence="2">20VBR1</strain>
    </source>
</reference>
<evidence type="ECO:0000256" key="1">
    <source>
        <dbReference type="SAM" id="Phobius"/>
    </source>
</evidence>
<keyword evidence="1" id="KW-0472">Membrane</keyword>
<sequence>MGLIRTLHAWAGAILALILVILGLTGSLLVLREDWVKLTVPEARMVVTPSPRCWAPRPRRWRGKGRRAA</sequence>
<dbReference type="Pfam" id="PF03929">
    <property type="entry name" value="PepSY_TM"/>
    <property type="match status" value="1"/>
</dbReference>
<protein>
    <submittedName>
        <fullName evidence="2">PepSY domain-containing protein</fullName>
    </submittedName>
</protein>
<keyword evidence="1" id="KW-1133">Transmembrane helix</keyword>
<accession>A0A974P7A1</accession>
<evidence type="ECO:0000313" key="2">
    <source>
        <dbReference type="EMBL" id="QQZ51734.1"/>
    </source>
</evidence>
<proteinExistence type="predicted"/>